<proteinExistence type="inferred from homology"/>
<evidence type="ECO:0000256" key="6">
    <source>
        <dbReference type="ARBA" id="ARBA00022679"/>
    </source>
</evidence>
<gene>
    <name evidence="12" type="ORF">QBZ16_001818</name>
</gene>
<keyword evidence="9" id="KW-0443">Lipid metabolism</keyword>
<evidence type="ECO:0000256" key="10">
    <source>
        <dbReference type="ARBA" id="ARBA00023315"/>
    </source>
</evidence>
<comment type="cofactor">
    <cofactor evidence="1">
        <name>pyridoxal 5'-phosphate</name>
        <dbReference type="ChEBI" id="CHEBI:597326"/>
    </cofactor>
</comment>
<dbReference type="InterPro" id="IPR004839">
    <property type="entry name" value="Aminotransferase_I/II_large"/>
</dbReference>
<keyword evidence="7" id="KW-0663">Pyridoxal phosphate</keyword>
<dbReference type="GO" id="GO:0046513">
    <property type="term" value="P:ceramide biosynthetic process"/>
    <property type="evidence" value="ECO:0007669"/>
    <property type="project" value="TreeGrafter"/>
</dbReference>
<evidence type="ECO:0000256" key="9">
    <source>
        <dbReference type="ARBA" id="ARBA00023098"/>
    </source>
</evidence>
<dbReference type="EC" id="2.3.1.50" evidence="5"/>
<evidence type="ECO:0000256" key="7">
    <source>
        <dbReference type="ARBA" id="ARBA00022898"/>
    </source>
</evidence>
<dbReference type="InterPro" id="IPR015421">
    <property type="entry name" value="PyrdxlP-dep_Trfase_major"/>
</dbReference>
<evidence type="ECO:0000256" key="1">
    <source>
        <dbReference type="ARBA" id="ARBA00001933"/>
    </source>
</evidence>
<dbReference type="InterPro" id="IPR015424">
    <property type="entry name" value="PyrdxlP-dep_Trfase"/>
</dbReference>
<evidence type="ECO:0000313" key="13">
    <source>
        <dbReference type="Proteomes" id="UP001255856"/>
    </source>
</evidence>
<sequence>MFGDVFGQTDSLSVSGSIEWVKELVETAWTTFKPGGTLHPQAFIEHKGHLVMEGLLLAVITYLLLFNGQRKPKGRKEERPLTEKEVDELCAEWKPEPLAPALTPTQQISRELVITSASGSRVVVDGKSVVTFASADFVGLSALEHGQAICAEAIDKYGVGACGPRGFYGTIDVHLELEAEIAKFMGTEEAILYSYDCATLPSIIPVFANAKDLIVCDEAVSYPVQNGCDLSRARVITFRHNDVEDLEAVLKRVAAEDRRLRRPLNRRFILVEGIYANTGEVAPLDKIMPLKQKYKYRLIVDESLSLGVLGKNGRGATEHFGIGPGEAEIIGASLGNAVATIGGFCAGSHEIVDAQRLSGQGYCFSASSPPYTARVTVEALRELAERGPALREELAAKVALFRKLASAIPGVHVVGGPAAAISPVVHLSLRGADGDPGQGDLVLEKLSQTLLDKDGILLPASKYSCLEPKRQPPSLRALITVHHSDKEIEAAIKALAQRVQELQ</sequence>
<dbReference type="GO" id="GO:0004758">
    <property type="term" value="F:serine C-palmitoyltransferase activity"/>
    <property type="evidence" value="ECO:0007669"/>
    <property type="project" value="TreeGrafter"/>
</dbReference>
<evidence type="ECO:0000256" key="5">
    <source>
        <dbReference type="ARBA" id="ARBA00013220"/>
    </source>
</evidence>
<dbReference type="GO" id="GO:0016020">
    <property type="term" value="C:membrane"/>
    <property type="evidence" value="ECO:0007669"/>
    <property type="project" value="GOC"/>
</dbReference>
<comment type="similarity">
    <text evidence="4">Belongs to the class-II pyridoxal-phosphate-dependent aminotransferase family.</text>
</comment>
<dbReference type="GO" id="GO:0046512">
    <property type="term" value="P:sphingosine biosynthetic process"/>
    <property type="evidence" value="ECO:0007669"/>
    <property type="project" value="TreeGrafter"/>
</dbReference>
<evidence type="ECO:0000256" key="8">
    <source>
        <dbReference type="ARBA" id="ARBA00022919"/>
    </source>
</evidence>
<dbReference type="Proteomes" id="UP001255856">
    <property type="component" value="Unassembled WGS sequence"/>
</dbReference>
<comment type="pathway">
    <text evidence="2">Lipid metabolism; sphingolipid metabolism.</text>
</comment>
<reference evidence="12" key="1">
    <citation type="submission" date="2021-01" db="EMBL/GenBank/DDBJ databases">
        <authorList>
            <person name="Eckstrom K.M.E."/>
        </authorList>
    </citation>
    <scope>NUCLEOTIDE SEQUENCE</scope>
    <source>
        <strain evidence="12">UVCC 0001</strain>
    </source>
</reference>
<evidence type="ECO:0000256" key="3">
    <source>
        <dbReference type="ARBA" id="ARBA00004991"/>
    </source>
</evidence>
<dbReference type="InterPro" id="IPR015422">
    <property type="entry name" value="PyrdxlP-dep_Trfase_small"/>
</dbReference>
<dbReference type="Pfam" id="PF00155">
    <property type="entry name" value="Aminotran_1_2"/>
    <property type="match status" value="1"/>
</dbReference>
<dbReference type="EMBL" id="JASFZW010000014">
    <property type="protein sequence ID" value="KAK2075709.1"/>
    <property type="molecule type" value="Genomic_DNA"/>
</dbReference>
<keyword evidence="13" id="KW-1185">Reference proteome</keyword>
<accession>A0AAD9ID52</accession>
<dbReference type="GO" id="GO:0005783">
    <property type="term" value="C:endoplasmic reticulum"/>
    <property type="evidence" value="ECO:0007669"/>
    <property type="project" value="TreeGrafter"/>
</dbReference>
<feature type="domain" description="Aminotransferase class I/classII large" evidence="11">
    <location>
        <begin position="146"/>
        <end position="495"/>
    </location>
</feature>
<dbReference type="PANTHER" id="PTHR13693:SF2">
    <property type="entry name" value="SERINE PALMITOYLTRANSFERASE 1"/>
    <property type="match status" value="1"/>
</dbReference>
<name>A0AAD9ID52_PROWI</name>
<comment type="pathway">
    <text evidence="3">Sphingolipid metabolism.</text>
</comment>
<dbReference type="GO" id="GO:0030170">
    <property type="term" value="F:pyridoxal phosphate binding"/>
    <property type="evidence" value="ECO:0007669"/>
    <property type="project" value="InterPro"/>
</dbReference>
<comment type="caution">
    <text evidence="12">The sequence shown here is derived from an EMBL/GenBank/DDBJ whole genome shotgun (WGS) entry which is preliminary data.</text>
</comment>
<dbReference type="PANTHER" id="PTHR13693">
    <property type="entry name" value="CLASS II AMINOTRANSFERASE/8-AMINO-7-OXONONANOATE SYNTHASE"/>
    <property type="match status" value="1"/>
</dbReference>
<evidence type="ECO:0000256" key="4">
    <source>
        <dbReference type="ARBA" id="ARBA00008392"/>
    </source>
</evidence>
<organism evidence="12 13">
    <name type="scientific">Prototheca wickerhamii</name>
    <dbReference type="NCBI Taxonomy" id="3111"/>
    <lineage>
        <taxon>Eukaryota</taxon>
        <taxon>Viridiplantae</taxon>
        <taxon>Chlorophyta</taxon>
        <taxon>core chlorophytes</taxon>
        <taxon>Trebouxiophyceae</taxon>
        <taxon>Chlorellales</taxon>
        <taxon>Chlorellaceae</taxon>
        <taxon>Prototheca</taxon>
    </lineage>
</organism>
<dbReference type="Gene3D" id="3.40.640.10">
    <property type="entry name" value="Type I PLP-dependent aspartate aminotransferase-like (Major domain)"/>
    <property type="match status" value="1"/>
</dbReference>
<keyword evidence="8" id="KW-0746">Sphingolipid metabolism</keyword>
<dbReference type="Gene3D" id="3.90.1150.10">
    <property type="entry name" value="Aspartate Aminotransferase, domain 1"/>
    <property type="match status" value="1"/>
</dbReference>
<keyword evidence="6" id="KW-0808">Transferase</keyword>
<evidence type="ECO:0000259" key="11">
    <source>
        <dbReference type="Pfam" id="PF00155"/>
    </source>
</evidence>
<protein>
    <recommendedName>
        <fullName evidence="5">serine C-palmitoyltransferase</fullName>
        <ecNumber evidence="5">2.3.1.50</ecNumber>
    </recommendedName>
</protein>
<evidence type="ECO:0000313" key="12">
    <source>
        <dbReference type="EMBL" id="KAK2075709.1"/>
    </source>
</evidence>
<dbReference type="AlphaFoldDB" id="A0AAD9ID52"/>
<keyword evidence="10" id="KW-0012">Acyltransferase</keyword>
<evidence type="ECO:0000256" key="2">
    <source>
        <dbReference type="ARBA" id="ARBA00004760"/>
    </source>
</evidence>
<dbReference type="SUPFAM" id="SSF53383">
    <property type="entry name" value="PLP-dependent transferases"/>
    <property type="match status" value="1"/>
</dbReference>
<dbReference type="InterPro" id="IPR050087">
    <property type="entry name" value="AON_synthase_class-II"/>
</dbReference>